<evidence type="ECO:0000313" key="4">
    <source>
        <dbReference type="EMBL" id="SFI61964.1"/>
    </source>
</evidence>
<dbReference type="Gene3D" id="3.40.630.30">
    <property type="match status" value="1"/>
</dbReference>
<accession>A0A1I3JP76</accession>
<dbReference type="CDD" id="cd04301">
    <property type="entry name" value="NAT_SF"/>
    <property type="match status" value="1"/>
</dbReference>
<dbReference type="InterPro" id="IPR000182">
    <property type="entry name" value="GNAT_dom"/>
</dbReference>
<dbReference type="PROSITE" id="PS51186">
    <property type="entry name" value="GNAT"/>
    <property type="match status" value="1"/>
</dbReference>
<reference evidence="4 5" key="1">
    <citation type="submission" date="2016-10" db="EMBL/GenBank/DDBJ databases">
        <authorList>
            <person name="de Groot N.N."/>
        </authorList>
    </citation>
    <scope>NUCLEOTIDE SEQUENCE [LARGE SCALE GENOMIC DNA]</scope>
    <source>
        <strain evidence="4 5">DSM 19073</strain>
    </source>
</reference>
<dbReference type="RefSeq" id="WP_217641150.1">
    <property type="nucleotide sequence ID" value="NZ_FORA01000001.1"/>
</dbReference>
<protein>
    <submittedName>
        <fullName evidence="4">Acetyltransferase (GNAT) domain-containing protein</fullName>
    </submittedName>
</protein>
<proteinExistence type="predicted"/>
<dbReference type="GO" id="GO:0016747">
    <property type="term" value="F:acyltransferase activity, transferring groups other than amino-acyl groups"/>
    <property type="evidence" value="ECO:0007669"/>
    <property type="project" value="InterPro"/>
</dbReference>
<keyword evidence="1 4" id="KW-0808">Transferase</keyword>
<evidence type="ECO:0000259" key="3">
    <source>
        <dbReference type="PROSITE" id="PS51186"/>
    </source>
</evidence>
<feature type="domain" description="N-acetyltransferase" evidence="3">
    <location>
        <begin position="23"/>
        <end position="192"/>
    </location>
</feature>
<dbReference type="PANTHER" id="PTHR43800">
    <property type="entry name" value="PEPTIDYL-LYSINE N-ACETYLTRANSFERASE YJAB"/>
    <property type="match status" value="1"/>
</dbReference>
<evidence type="ECO:0000313" key="5">
    <source>
        <dbReference type="Proteomes" id="UP000199110"/>
    </source>
</evidence>
<dbReference type="PANTHER" id="PTHR43800:SF1">
    <property type="entry name" value="PEPTIDYL-LYSINE N-ACETYLTRANSFERASE YJAB"/>
    <property type="match status" value="1"/>
</dbReference>
<dbReference type="Proteomes" id="UP000199110">
    <property type="component" value="Unassembled WGS sequence"/>
</dbReference>
<name>A0A1I3JP76_9RHOB</name>
<keyword evidence="2" id="KW-0012">Acyltransferase</keyword>
<evidence type="ECO:0000256" key="2">
    <source>
        <dbReference type="ARBA" id="ARBA00023315"/>
    </source>
</evidence>
<keyword evidence="5" id="KW-1185">Reference proteome</keyword>
<evidence type="ECO:0000256" key="1">
    <source>
        <dbReference type="ARBA" id="ARBA00022679"/>
    </source>
</evidence>
<dbReference type="AlphaFoldDB" id="A0A1I3JP76"/>
<dbReference type="SUPFAM" id="SSF55729">
    <property type="entry name" value="Acyl-CoA N-acyltransferases (Nat)"/>
    <property type="match status" value="1"/>
</dbReference>
<sequence length="200" mass="22329">MLTDGFHDVPPGRVAAVVTHLEMTTRPDPRATSLQDGLSLRRVERPDTGWYRDLFTRVGALDWLWFSRLQMAEARLAAILSDPGVEVWALERDGHAEGLLELDFRQPEEPELAFLGLTQTMQGAGAGRALMDHAISRAFARPIRRFTVHTCTFDSPVALPFYIRSGFVPVRREVEIVPDPRLTGAIPEHSAGHHPIIAPH</sequence>
<organism evidence="4 5">
    <name type="scientific">Jannaschia pohangensis</name>
    <dbReference type="NCBI Taxonomy" id="390807"/>
    <lineage>
        <taxon>Bacteria</taxon>
        <taxon>Pseudomonadati</taxon>
        <taxon>Pseudomonadota</taxon>
        <taxon>Alphaproteobacteria</taxon>
        <taxon>Rhodobacterales</taxon>
        <taxon>Roseobacteraceae</taxon>
        <taxon>Jannaschia</taxon>
    </lineage>
</organism>
<dbReference type="InterPro" id="IPR016181">
    <property type="entry name" value="Acyl_CoA_acyltransferase"/>
</dbReference>
<dbReference type="EMBL" id="FORA01000001">
    <property type="protein sequence ID" value="SFI61964.1"/>
    <property type="molecule type" value="Genomic_DNA"/>
</dbReference>
<gene>
    <name evidence="4" type="ORF">SAMN04488095_1382</name>
</gene>
<dbReference type="STRING" id="390807.SAMN04488095_1382"/>
<dbReference type="Pfam" id="PF00583">
    <property type="entry name" value="Acetyltransf_1"/>
    <property type="match status" value="1"/>
</dbReference>